<organism evidence="2 3">
    <name type="scientific">Geomesophilobacter sediminis</name>
    <dbReference type="NCBI Taxonomy" id="2798584"/>
    <lineage>
        <taxon>Bacteria</taxon>
        <taxon>Pseudomonadati</taxon>
        <taxon>Thermodesulfobacteriota</taxon>
        <taxon>Desulfuromonadia</taxon>
        <taxon>Geobacterales</taxon>
        <taxon>Geobacteraceae</taxon>
        <taxon>Geomesophilobacter</taxon>
    </lineage>
</organism>
<gene>
    <name evidence="2" type="ORF">JFN93_07890</name>
</gene>
<dbReference type="EMBL" id="JAEMHM010000005">
    <property type="protein sequence ID" value="MBJ6724624.1"/>
    <property type="molecule type" value="Genomic_DNA"/>
</dbReference>
<accession>A0A8J7IQ20</accession>
<sequence length="343" mass="37873">MTIANGLFAVLNEQRQVVAVNDTFLRMLGIEDTGGILGLRPGEIVHCIHCCDTPGGCGTSEYCASCGAVLSMLSAIETRQPQERTCALSVERDSKQVDLYFSVRSCPLIIEGETYLLFFMQDNSVEQQRACLERTFFHDINNILCGLVGKSEILAQQPIPSDDKVKELQHLVLRIAQEVSIQNSLQKSLDGSYKPLYSTFSARTLLGEIEQLFQDHPLSAGKKFLVQHEGEGVLLITDFHLVSRIVVNMVTNALEATPDGGTVRLYLEPHPSAISFHVWNEGKIPDEIALHIFQRNFSTKETLGRGFGTYSMKLFGEDVLGGMVGFETSAEAGTTFTFTIVTQ</sequence>
<keyword evidence="3" id="KW-1185">Reference proteome</keyword>
<proteinExistence type="predicted"/>
<name>A0A8J7IQ20_9BACT</name>
<evidence type="ECO:0000313" key="3">
    <source>
        <dbReference type="Proteomes" id="UP000636888"/>
    </source>
</evidence>
<reference evidence="2" key="1">
    <citation type="submission" date="2020-12" db="EMBL/GenBank/DDBJ databases">
        <title>Geomonas sp. Red875, isolated from river sediment.</title>
        <authorList>
            <person name="Xu Z."/>
            <person name="Zhang Z."/>
            <person name="Masuda Y."/>
            <person name="Itoh H."/>
            <person name="Senoo K."/>
        </authorList>
    </citation>
    <scope>NUCLEOTIDE SEQUENCE</scope>
    <source>
        <strain evidence="2">Red875</strain>
    </source>
</reference>
<dbReference type="InterPro" id="IPR036890">
    <property type="entry name" value="HATPase_C_sf"/>
</dbReference>
<feature type="domain" description="Histidine kinase" evidence="1">
    <location>
        <begin position="135"/>
        <end position="343"/>
    </location>
</feature>
<protein>
    <submittedName>
        <fullName evidence="2">PAS domain-containing protein</fullName>
    </submittedName>
</protein>
<dbReference type="PROSITE" id="PS50109">
    <property type="entry name" value="HIS_KIN"/>
    <property type="match status" value="1"/>
</dbReference>
<comment type="caution">
    <text evidence="2">The sequence shown here is derived from an EMBL/GenBank/DDBJ whole genome shotgun (WGS) entry which is preliminary data.</text>
</comment>
<evidence type="ECO:0000313" key="2">
    <source>
        <dbReference type="EMBL" id="MBJ6724624.1"/>
    </source>
</evidence>
<dbReference type="Pfam" id="PF02518">
    <property type="entry name" value="HATPase_c"/>
    <property type="match status" value="1"/>
</dbReference>
<dbReference type="InterPro" id="IPR005467">
    <property type="entry name" value="His_kinase_dom"/>
</dbReference>
<evidence type="ECO:0000259" key="1">
    <source>
        <dbReference type="PROSITE" id="PS50109"/>
    </source>
</evidence>
<dbReference type="RefSeq" id="WP_199383463.1">
    <property type="nucleotide sequence ID" value="NZ_JAEMHM010000005.1"/>
</dbReference>
<dbReference type="AlphaFoldDB" id="A0A8J7IQ20"/>
<dbReference type="Gene3D" id="3.30.565.10">
    <property type="entry name" value="Histidine kinase-like ATPase, C-terminal domain"/>
    <property type="match status" value="1"/>
</dbReference>
<dbReference type="InterPro" id="IPR003594">
    <property type="entry name" value="HATPase_dom"/>
</dbReference>
<dbReference type="SMART" id="SM00387">
    <property type="entry name" value="HATPase_c"/>
    <property type="match status" value="1"/>
</dbReference>
<dbReference type="SUPFAM" id="SSF55874">
    <property type="entry name" value="ATPase domain of HSP90 chaperone/DNA topoisomerase II/histidine kinase"/>
    <property type="match status" value="1"/>
</dbReference>
<dbReference type="Proteomes" id="UP000636888">
    <property type="component" value="Unassembled WGS sequence"/>
</dbReference>